<dbReference type="STRING" id="1675527.AIOL_004111"/>
<name>A0A0J9E8N3_9RHOB</name>
<gene>
    <name evidence="5" type="ORF">AIOL_004111</name>
</gene>
<dbReference type="CDD" id="cd07033">
    <property type="entry name" value="TPP_PYR_DXS_TK_like"/>
    <property type="match status" value="1"/>
</dbReference>
<dbReference type="Gene3D" id="3.40.50.970">
    <property type="match status" value="1"/>
</dbReference>
<dbReference type="InterPro" id="IPR029061">
    <property type="entry name" value="THDP-binding"/>
</dbReference>
<sequence length="211" mass="22868">MSTLTQLEAADFINRSFKLLPIAYGDALVEAAQADPRIVALCADLVPPTETDRFRDELPDRFHNVGIAEANMIGMAGGMARSGEIPFSHSFCAFITKRVLDQITMQAAYPNLPVKIVGFLPGVATLLGVSRQAIEDVAIMRAVPNMAIFEPSGPEYHAAMVKLALDWDGPAYLRMKRPETTPPDFTPQTLEVGKGVIRREGGDITIISAGL</sequence>
<dbReference type="AlphaFoldDB" id="A0A0J9E8N3"/>
<keyword evidence="6" id="KW-1185">Reference proteome</keyword>
<dbReference type="OrthoDB" id="8732661at2"/>
<dbReference type="PANTHER" id="PTHR43825:SF1">
    <property type="entry name" value="TRANSKETOLASE-LIKE PYRIMIDINE-BINDING DOMAIN-CONTAINING PROTEIN"/>
    <property type="match status" value="1"/>
</dbReference>
<evidence type="ECO:0000256" key="1">
    <source>
        <dbReference type="ARBA" id="ARBA00001964"/>
    </source>
</evidence>
<evidence type="ECO:0000259" key="4">
    <source>
        <dbReference type="SMART" id="SM00861"/>
    </source>
</evidence>
<protein>
    <submittedName>
        <fullName evidence="5">Transketolase</fullName>
        <ecNumber evidence="5">2.2.1.1</ecNumber>
    </submittedName>
</protein>
<accession>A0A0J9E8N3</accession>
<evidence type="ECO:0000313" key="5">
    <source>
        <dbReference type="EMBL" id="KMW59130.1"/>
    </source>
</evidence>
<dbReference type="SUPFAM" id="SSF52518">
    <property type="entry name" value="Thiamin diphosphate-binding fold (THDP-binding)"/>
    <property type="match status" value="1"/>
</dbReference>
<proteinExistence type="inferred from homology"/>
<dbReference type="EC" id="2.2.1.1" evidence="5"/>
<dbReference type="RefSeq" id="WP_049644656.1">
    <property type="nucleotide sequence ID" value="NZ_LFTY01000002.1"/>
</dbReference>
<organism evidence="5 6">
    <name type="scientific">Candidatus Rhodobacter oscarellae</name>
    <dbReference type="NCBI Taxonomy" id="1675527"/>
    <lineage>
        <taxon>Bacteria</taxon>
        <taxon>Pseudomonadati</taxon>
        <taxon>Pseudomonadota</taxon>
        <taxon>Alphaproteobacteria</taxon>
        <taxon>Rhodobacterales</taxon>
        <taxon>Rhodobacter group</taxon>
        <taxon>Rhodobacter</taxon>
    </lineage>
</organism>
<dbReference type="InterPro" id="IPR005475">
    <property type="entry name" value="Transketolase-like_Pyr-bd"/>
</dbReference>
<comment type="cofactor">
    <cofactor evidence="1">
        <name>thiamine diphosphate</name>
        <dbReference type="ChEBI" id="CHEBI:58937"/>
    </cofactor>
</comment>
<dbReference type="GO" id="GO:0004802">
    <property type="term" value="F:transketolase activity"/>
    <property type="evidence" value="ECO:0007669"/>
    <property type="project" value="UniProtKB-EC"/>
</dbReference>
<keyword evidence="3" id="KW-0786">Thiamine pyrophosphate</keyword>
<dbReference type="SMART" id="SM00861">
    <property type="entry name" value="Transket_pyr"/>
    <property type="match status" value="1"/>
</dbReference>
<feature type="domain" description="Transketolase-like pyrimidine-binding" evidence="4">
    <location>
        <begin position="18"/>
        <end position="183"/>
    </location>
</feature>
<dbReference type="Pfam" id="PF02779">
    <property type="entry name" value="Transket_pyr"/>
    <property type="match status" value="1"/>
</dbReference>
<dbReference type="FunFam" id="3.40.50.970:FF:000129">
    <property type="entry name" value="Transketolase"/>
    <property type="match status" value="1"/>
</dbReference>
<evidence type="ECO:0000256" key="2">
    <source>
        <dbReference type="ARBA" id="ARBA00007131"/>
    </source>
</evidence>
<comment type="similarity">
    <text evidence="2">Belongs to the transketolase family.</text>
</comment>
<dbReference type="PATRIC" id="fig|1675527.3.peg.4310"/>
<evidence type="ECO:0000313" key="6">
    <source>
        <dbReference type="Proteomes" id="UP000037178"/>
    </source>
</evidence>
<keyword evidence="5" id="KW-0808">Transferase</keyword>
<evidence type="ECO:0000256" key="3">
    <source>
        <dbReference type="ARBA" id="ARBA00023052"/>
    </source>
</evidence>
<dbReference type="EMBL" id="LFTY01000002">
    <property type="protein sequence ID" value="KMW59130.1"/>
    <property type="molecule type" value="Genomic_DNA"/>
</dbReference>
<dbReference type="PANTHER" id="PTHR43825">
    <property type="entry name" value="PYRUVATE DEHYDROGENASE E1 COMPONENT"/>
    <property type="match status" value="1"/>
</dbReference>
<dbReference type="InterPro" id="IPR051157">
    <property type="entry name" value="PDH/Transketolase"/>
</dbReference>
<comment type="caution">
    <text evidence="5">The sequence shown here is derived from an EMBL/GenBank/DDBJ whole genome shotgun (WGS) entry which is preliminary data.</text>
</comment>
<dbReference type="Proteomes" id="UP000037178">
    <property type="component" value="Unassembled WGS sequence"/>
</dbReference>
<reference evidence="5 6" key="1">
    <citation type="submission" date="2015-06" db="EMBL/GenBank/DDBJ databases">
        <title>Draft genome sequence of an Alphaproteobacteria species associated to the Mediterranean sponge Oscarella lobularis.</title>
        <authorList>
            <person name="Jourda C."/>
            <person name="Santini S."/>
            <person name="Claverie J.-M."/>
        </authorList>
    </citation>
    <scope>NUCLEOTIDE SEQUENCE [LARGE SCALE GENOMIC DNA]</scope>
    <source>
        <strain evidence="5">IGS</strain>
    </source>
</reference>